<comment type="caution">
    <text evidence="1">The sequence shown here is derived from an EMBL/GenBank/DDBJ whole genome shotgun (WGS) entry which is preliminary data.</text>
</comment>
<dbReference type="AlphaFoldDB" id="A0A545UYV1"/>
<protein>
    <submittedName>
        <fullName evidence="1">Uncharacterized protein</fullName>
    </submittedName>
</protein>
<proteinExistence type="predicted"/>
<gene>
    <name evidence="1" type="ORF">IF1G_06629</name>
</gene>
<name>A0A545UYV1_9HYPO</name>
<dbReference type="EMBL" id="SPUK01000009">
    <property type="protein sequence ID" value="TQV94618.1"/>
    <property type="molecule type" value="Genomic_DNA"/>
</dbReference>
<evidence type="ECO:0000313" key="2">
    <source>
        <dbReference type="Proteomes" id="UP000315783"/>
    </source>
</evidence>
<keyword evidence="2" id="KW-1185">Reference proteome</keyword>
<organism evidence="1 2">
    <name type="scientific">Cordyceps javanica</name>
    <dbReference type="NCBI Taxonomy" id="43265"/>
    <lineage>
        <taxon>Eukaryota</taxon>
        <taxon>Fungi</taxon>
        <taxon>Dikarya</taxon>
        <taxon>Ascomycota</taxon>
        <taxon>Pezizomycotina</taxon>
        <taxon>Sordariomycetes</taxon>
        <taxon>Hypocreomycetidae</taxon>
        <taxon>Hypocreales</taxon>
        <taxon>Cordycipitaceae</taxon>
        <taxon>Cordyceps</taxon>
    </lineage>
</organism>
<accession>A0A545UYV1</accession>
<sequence length="71" mass="7849">MNPVSSSPPPILPVDQLTSYLNSTTSFIMAESDFIILPRLLLRTLHLVSCPGLALFTHTPRYLPTQAFIPP</sequence>
<evidence type="ECO:0000313" key="1">
    <source>
        <dbReference type="EMBL" id="TQV94618.1"/>
    </source>
</evidence>
<reference evidence="1 2" key="1">
    <citation type="journal article" date="2019" name="Appl. Microbiol. Biotechnol.">
        <title>Genome sequence of Isaria javanica and comparative genome analysis insights into family S53 peptidase evolution in fungal entomopathogens.</title>
        <authorList>
            <person name="Lin R."/>
            <person name="Zhang X."/>
            <person name="Xin B."/>
            <person name="Zou M."/>
            <person name="Gao Y."/>
            <person name="Qin F."/>
            <person name="Hu Q."/>
            <person name="Xie B."/>
            <person name="Cheng X."/>
        </authorList>
    </citation>
    <scope>NUCLEOTIDE SEQUENCE [LARGE SCALE GENOMIC DNA]</scope>
    <source>
        <strain evidence="1 2">IJ1G</strain>
    </source>
</reference>
<dbReference type="Proteomes" id="UP000315783">
    <property type="component" value="Unassembled WGS sequence"/>
</dbReference>